<dbReference type="PANTHER" id="PTHR30433:SF2">
    <property type="entry name" value="MOTILITY PROTEIN A"/>
    <property type="match status" value="1"/>
</dbReference>
<comment type="subcellular location">
    <subcellularLocation>
        <location evidence="1">Cell membrane</location>
        <topology evidence="1">Multi-pass membrane protein</topology>
    </subcellularLocation>
</comment>
<evidence type="ECO:0000256" key="1">
    <source>
        <dbReference type="ARBA" id="ARBA00004651"/>
    </source>
</evidence>
<evidence type="ECO:0000259" key="10">
    <source>
        <dbReference type="Pfam" id="PF01618"/>
    </source>
</evidence>
<dbReference type="AlphaFoldDB" id="A0A226BZ79"/>
<reference evidence="11 12" key="1">
    <citation type="submission" date="2017-06" db="EMBL/GenBank/DDBJ databases">
        <title>Draft Genome Sequence of Natranaerobius trueperi halophilic, alkalithermophilic bacteria from soda lakes.</title>
        <authorList>
            <person name="Zhao B."/>
        </authorList>
    </citation>
    <scope>NUCLEOTIDE SEQUENCE [LARGE SCALE GENOMIC DNA]</scope>
    <source>
        <strain evidence="11 12">DSM 18760</strain>
    </source>
</reference>
<feature type="transmembrane region" description="Helical" evidence="9">
    <location>
        <begin position="28"/>
        <end position="50"/>
    </location>
</feature>
<dbReference type="EMBL" id="NIQC01000006">
    <property type="protein sequence ID" value="OWZ84235.1"/>
    <property type="molecule type" value="Genomic_DNA"/>
</dbReference>
<evidence type="ECO:0000313" key="12">
    <source>
        <dbReference type="Proteomes" id="UP000214588"/>
    </source>
</evidence>
<comment type="similarity">
    <text evidence="2">Belongs to the MotA family.</text>
</comment>
<keyword evidence="3" id="KW-0813">Transport</keyword>
<proteinExistence type="inferred from homology"/>
<feature type="transmembrane region" description="Helical" evidence="9">
    <location>
        <begin position="5"/>
        <end position="22"/>
    </location>
</feature>
<evidence type="ECO:0000256" key="9">
    <source>
        <dbReference type="SAM" id="Phobius"/>
    </source>
</evidence>
<evidence type="ECO:0000313" key="11">
    <source>
        <dbReference type="EMBL" id="OWZ84235.1"/>
    </source>
</evidence>
<dbReference type="PROSITE" id="PS01307">
    <property type="entry name" value="MOTA"/>
    <property type="match status" value="1"/>
</dbReference>
<keyword evidence="4" id="KW-1003">Cell membrane</keyword>
<feature type="transmembrane region" description="Helical" evidence="9">
    <location>
        <begin position="148"/>
        <end position="168"/>
    </location>
</feature>
<name>A0A226BZ79_9FIRM</name>
<evidence type="ECO:0000256" key="6">
    <source>
        <dbReference type="ARBA" id="ARBA00022989"/>
    </source>
</evidence>
<dbReference type="Pfam" id="PF01618">
    <property type="entry name" value="MotA_ExbB"/>
    <property type="match status" value="1"/>
</dbReference>
<dbReference type="InterPro" id="IPR000540">
    <property type="entry name" value="Flag_MotA_CS"/>
</dbReference>
<dbReference type="GO" id="GO:0071978">
    <property type="term" value="P:bacterial-type flagellum-dependent swarming motility"/>
    <property type="evidence" value="ECO:0007669"/>
    <property type="project" value="InterPro"/>
</dbReference>
<sequence length="268" mass="28988">MDISTIIGLIAGVLLLIIAVFLEGNVVAFISLPSVLIVIGGTLAATLVSYPLDQFFSITKTVRNAFKTKTMDPGNTINLLVNLAEKARKEGLLALEDDVQEMGDDFLQKGVQLVVDGTDPELVRSILETELSFQEERHKIGQKIFKTMGTYSPAFGMTGTLIGLISMLDELDDPDTIGPGLALALLTTLYGVVIANLVFLPIANKLEVKSNDEILLKEVMLEGMLSIQAGENPRIVEEKLKAFLAPKARDEVDSDASQEQVVDANAEV</sequence>
<protein>
    <submittedName>
        <fullName evidence="11">Motility protein A</fullName>
    </submittedName>
</protein>
<dbReference type="RefSeq" id="WP_089023020.1">
    <property type="nucleotide sequence ID" value="NZ_NIQC01000006.1"/>
</dbReference>
<keyword evidence="12" id="KW-1185">Reference proteome</keyword>
<evidence type="ECO:0000256" key="2">
    <source>
        <dbReference type="ARBA" id="ARBA00008038"/>
    </source>
</evidence>
<evidence type="ECO:0000256" key="7">
    <source>
        <dbReference type="ARBA" id="ARBA00023136"/>
    </source>
</evidence>
<keyword evidence="7 9" id="KW-0472">Membrane</keyword>
<dbReference type="InterPro" id="IPR047055">
    <property type="entry name" value="MotA-like"/>
</dbReference>
<gene>
    <name evidence="11" type="ORF">CDO51_04040</name>
</gene>
<dbReference type="Proteomes" id="UP000214588">
    <property type="component" value="Unassembled WGS sequence"/>
</dbReference>
<dbReference type="GO" id="GO:0005886">
    <property type="term" value="C:plasma membrane"/>
    <property type="evidence" value="ECO:0007669"/>
    <property type="project" value="UniProtKB-SubCell"/>
</dbReference>
<dbReference type="NCBIfam" id="NF006583">
    <property type="entry name" value="PRK09109.1"/>
    <property type="match status" value="1"/>
</dbReference>
<dbReference type="GO" id="GO:0006935">
    <property type="term" value="P:chemotaxis"/>
    <property type="evidence" value="ECO:0007669"/>
    <property type="project" value="InterPro"/>
</dbReference>
<feature type="region of interest" description="Disordered" evidence="8">
    <location>
        <begin position="249"/>
        <end position="268"/>
    </location>
</feature>
<dbReference type="InterPro" id="IPR002898">
    <property type="entry name" value="MotA_ExbB_proton_chnl"/>
</dbReference>
<comment type="caution">
    <text evidence="11">The sequence shown here is derived from an EMBL/GenBank/DDBJ whole genome shotgun (WGS) entry which is preliminary data.</text>
</comment>
<dbReference type="OrthoDB" id="9806929at2"/>
<evidence type="ECO:0000256" key="5">
    <source>
        <dbReference type="ARBA" id="ARBA00022692"/>
    </source>
</evidence>
<evidence type="ECO:0000256" key="3">
    <source>
        <dbReference type="ARBA" id="ARBA00022448"/>
    </source>
</evidence>
<dbReference type="PANTHER" id="PTHR30433">
    <property type="entry name" value="CHEMOTAXIS PROTEIN MOTA"/>
    <property type="match status" value="1"/>
</dbReference>
<organism evidence="11 12">
    <name type="scientific">Natranaerobius trueperi</name>
    <dbReference type="NCBI Taxonomy" id="759412"/>
    <lineage>
        <taxon>Bacteria</taxon>
        <taxon>Bacillati</taxon>
        <taxon>Bacillota</taxon>
        <taxon>Clostridia</taxon>
        <taxon>Natranaerobiales</taxon>
        <taxon>Natranaerobiaceae</taxon>
        <taxon>Natranaerobius</taxon>
    </lineage>
</organism>
<feature type="domain" description="MotA/TolQ/ExbB proton channel" evidence="10">
    <location>
        <begin position="101"/>
        <end position="216"/>
    </location>
</feature>
<evidence type="ECO:0000256" key="4">
    <source>
        <dbReference type="ARBA" id="ARBA00022475"/>
    </source>
</evidence>
<feature type="transmembrane region" description="Helical" evidence="9">
    <location>
        <begin position="180"/>
        <end position="200"/>
    </location>
</feature>
<evidence type="ECO:0000256" key="8">
    <source>
        <dbReference type="SAM" id="MobiDB-lite"/>
    </source>
</evidence>
<keyword evidence="5 9" id="KW-0812">Transmembrane</keyword>
<accession>A0A226BZ79</accession>
<keyword evidence="6 9" id="KW-1133">Transmembrane helix</keyword>